<protein>
    <submittedName>
        <fullName evidence="1">Uncharacterized protein</fullName>
    </submittedName>
</protein>
<sequence length="92" mass="10822">MNRNQKREAFQKFRKLTPDQFWRQMNVLHSRAYGAAQKHYEEAMDIVLQPKQKAAVIAKAHQIRELWDGMREIETSETEAEFFRSVEAGDPG</sequence>
<dbReference type="EMBL" id="CP041969">
    <property type="protein sequence ID" value="QMV44456.1"/>
    <property type="molecule type" value="Genomic_DNA"/>
</dbReference>
<keyword evidence="2" id="KW-1185">Reference proteome</keyword>
<dbReference type="KEGG" id="cchl:FPL14_27275"/>
<name>A0A7G5C5H2_9BACL</name>
<proteinExistence type="predicted"/>
<organism evidence="1 2">
    <name type="scientific">Cohnella cholangitidis</name>
    <dbReference type="NCBI Taxonomy" id="2598458"/>
    <lineage>
        <taxon>Bacteria</taxon>
        <taxon>Bacillati</taxon>
        <taxon>Bacillota</taxon>
        <taxon>Bacilli</taxon>
        <taxon>Bacillales</taxon>
        <taxon>Paenibacillaceae</taxon>
        <taxon>Cohnella</taxon>
    </lineage>
</organism>
<reference evidence="1 2" key="1">
    <citation type="submission" date="2019-07" db="EMBL/GenBank/DDBJ databases">
        <authorList>
            <person name="Kim J.K."/>
            <person name="Cheong H.-M."/>
            <person name="Choi Y."/>
            <person name="Hwang K.J."/>
            <person name="Lee S."/>
            <person name="Choi C."/>
        </authorList>
    </citation>
    <scope>NUCLEOTIDE SEQUENCE [LARGE SCALE GENOMIC DNA]</scope>
    <source>
        <strain evidence="1 2">KS 22</strain>
    </source>
</reference>
<evidence type="ECO:0000313" key="1">
    <source>
        <dbReference type="EMBL" id="QMV44456.1"/>
    </source>
</evidence>
<gene>
    <name evidence="1" type="ORF">FPL14_27275</name>
</gene>
<dbReference type="AlphaFoldDB" id="A0A7G5C5H2"/>
<dbReference type="RefSeq" id="WP_182300691.1">
    <property type="nucleotide sequence ID" value="NZ_CP041969.1"/>
</dbReference>
<evidence type="ECO:0000313" key="2">
    <source>
        <dbReference type="Proteomes" id="UP000515679"/>
    </source>
</evidence>
<dbReference type="Proteomes" id="UP000515679">
    <property type="component" value="Chromosome"/>
</dbReference>
<accession>A0A7G5C5H2</accession>